<evidence type="ECO:0000259" key="8">
    <source>
        <dbReference type="Pfam" id="PF11970"/>
    </source>
</evidence>
<accession>A0ABQ8G5S8</accession>
<feature type="transmembrane region" description="Helical" evidence="6">
    <location>
        <begin position="6"/>
        <end position="28"/>
    </location>
</feature>
<dbReference type="EMBL" id="JAGTJR010000023">
    <property type="protein sequence ID" value="KAH7043260.1"/>
    <property type="molecule type" value="Genomic_DNA"/>
</dbReference>
<organism evidence="9 10">
    <name type="scientific">Macrophomina phaseolina</name>
    <dbReference type="NCBI Taxonomy" id="35725"/>
    <lineage>
        <taxon>Eukaryota</taxon>
        <taxon>Fungi</taxon>
        <taxon>Dikarya</taxon>
        <taxon>Ascomycota</taxon>
        <taxon>Pezizomycotina</taxon>
        <taxon>Dothideomycetes</taxon>
        <taxon>Dothideomycetes incertae sedis</taxon>
        <taxon>Botryosphaeriales</taxon>
        <taxon>Botryosphaeriaceae</taxon>
        <taxon>Macrophomina</taxon>
    </lineage>
</organism>
<evidence type="ECO:0000256" key="2">
    <source>
        <dbReference type="ARBA" id="ARBA00022692"/>
    </source>
</evidence>
<keyword evidence="10" id="KW-1185">Reference proteome</keyword>
<feature type="domain" description="Glucose receptor Git3-like N-terminal" evidence="7">
    <location>
        <begin position="6"/>
        <end position="197"/>
    </location>
</feature>
<keyword evidence="4 6" id="KW-0472">Membrane</keyword>
<evidence type="ECO:0000256" key="3">
    <source>
        <dbReference type="ARBA" id="ARBA00022989"/>
    </source>
</evidence>
<protein>
    <submittedName>
        <fullName evidence="9">G protein-coupled glucose receptor regulating Gpa2-domain-containing protein</fullName>
    </submittedName>
</protein>
<dbReference type="Pfam" id="PF11970">
    <property type="entry name" value="GPR_Gpa2_C"/>
    <property type="match status" value="1"/>
</dbReference>
<keyword evidence="9" id="KW-0675">Receptor</keyword>
<reference evidence="9 10" key="1">
    <citation type="journal article" date="2021" name="Nat. Commun.">
        <title>Genetic determinants of endophytism in the Arabidopsis root mycobiome.</title>
        <authorList>
            <person name="Mesny F."/>
            <person name="Miyauchi S."/>
            <person name="Thiergart T."/>
            <person name="Pickel B."/>
            <person name="Atanasova L."/>
            <person name="Karlsson M."/>
            <person name="Huettel B."/>
            <person name="Barry K.W."/>
            <person name="Haridas S."/>
            <person name="Chen C."/>
            <person name="Bauer D."/>
            <person name="Andreopoulos W."/>
            <person name="Pangilinan J."/>
            <person name="LaButti K."/>
            <person name="Riley R."/>
            <person name="Lipzen A."/>
            <person name="Clum A."/>
            <person name="Drula E."/>
            <person name="Henrissat B."/>
            <person name="Kohler A."/>
            <person name="Grigoriev I.V."/>
            <person name="Martin F.M."/>
            <person name="Hacquard S."/>
        </authorList>
    </citation>
    <scope>NUCLEOTIDE SEQUENCE [LARGE SCALE GENOMIC DNA]</scope>
    <source>
        <strain evidence="9 10">MPI-SDFR-AT-0080</strain>
    </source>
</reference>
<feature type="non-terminal residue" evidence="9">
    <location>
        <position position="1"/>
    </location>
</feature>
<dbReference type="Pfam" id="PF11710">
    <property type="entry name" value="Git3"/>
    <property type="match status" value="1"/>
</dbReference>
<feature type="non-terminal residue" evidence="9">
    <location>
        <position position="449"/>
    </location>
</feature>
<dbReference type="SUPFAM" id="SSF81321">
    <property type="entry name" value="Family A G protein-coupled receptor-like"/>
    <property type="match status" value="1"/>
</dbReference>
<gene>
    <name evidence="9" type="ORF">B0J12DRAFT_543776</name>
</gene>
<evidence type="ECO:0000259" key="7">
    <source>
        <dbReference type="Pfam" id="PF11710"/>
    </source>
</evidence>
<name>A0ABQ8G5S8_9PEZI</name>
<evidence type="ECO:0000313" key="9">
    <source>
        <dbReference type="EMBL" id="KAH7043260.1"/>
    </source>
</evidence>
<evidence type="ECO:0000256" key="6">
    <source>
        <dbReference type="SAM" id="Phobius"/>
    </source>
</evidence>
<evidence type="ECO:0000313" key="10">
    <source>
        <dbReference type="Proteomes" id="UP000774617"/>
    </source>
</evidence>
<feature type="transmembrane region" description="Helical" evidence="6">
    <location>
        <begin position="122"/>
        <end position="140"/>
    </location>
</feature>
<dbReference type="PANTHER" id="PTHR23112:SF37">
    <property type="entry name" value="G PROTEIN-COUPLED RECEPTOR GPR1"/>
    <property type="match status" value="1"/>
</dbReference>
<dbReference type="Proteomes" id="UP000774617">
    <property type="component" value="Unassembled WGS sequence"/>
</dbReference>
<feature type="transmembrane region" description="Helical" evidence="6">
    <location>
        <begin position="370"/>
        <end position="394"/>
    </location>
</feature>
<dbReference type="InterPro" id="IPR023041">
    <property type="entry name" value="Glucose_rcpt_Git3-like_N"/>
</dbReference>
<proteinExistence type="predicted"/>
<sequence>KKFIVQVATVVGACISLSLVTIAFLWFVRMRKRFRHKLIMLLILGDWMRALSYVVFVCVSFTHGTISTHTCICQAAGYLIQMGTEISDFSVLFISIHGATQIFKPPVTVAGRDDRLYKYRRWIYAFILIVPQVFASLPFIGDGKGVGYLSQGAFCTLPIRPIWYRLALAWIPRLLIWFTILGLAVAIYVHVHREFRDFSEAFRRHSTTSTDFLSDTPDGSPTNSDKRRDSSPNISPRRHSLDPGMEQQPTEDPAPVEPVIERPQPTQTGQYSYVDATCANPVGHRPSLPISVNSERTDVTGRNSIWQLSAFFNTSRRSSDSAKNTASRARHHTFSSSLRAERKLVRRTSEPIDARMAQKRSNIRRQLRQVFVYPLVYICLWLIPFTALCLAYNPRYARRPPFVLNMLSNFCPCFIGAVNVVVFSWREKPWRYIHNNPSRGFWQSFCFWR</sequence>
<feature type="domain" description="G protein-coupled receptor GPR1/2/3 C-terminal" evidence="8">
    <location>
        <begin position="358"/>
        <end position="432"/>
    </location>
</feature>
<feature type="transmembrane region" description="Helical" evidence="6">
    <location>
        <begin position="170"/>
        <end position="189"/>
    </location>
</feature>
<dbReference type="InterPro" id="IPR022596">
    <property type="entry name" value="GPR1/2/3_C"/>
</dbReference>
<keyword evidence="2 6" id="KW-0812">Transmembrane</keyword>
<feature type="transmembrane region" description="Helical" evidence="6">
    <location>
        <begin position="406"/>
        <end position="425"/>
    </location>
</feature>
<evidence type="ECO:0000256" key="5">
    <source>
        <dbReference type="SAM" id="MobiDB-lite"/>
    </source>
</evidence>
<evidence type="ECO:0000256" key="1">
    <source>
        <dbReference type="ARBA" id="ARBA00004141"/>
    </source>
</evidence>
<keyword evidence="3 6" id="KW-1133">Transmembrane helix</keyword>
<comment type="caution">
    <text evidence="9">The sequence shown here is derived from an EMBL/GenBank/DDBJ whole genome shotgun (WGS) entry which is preliminary data.</text>
</comment>
<comment type="subcellular location">
    <subcellularLocation>
        <location evidence="1">Membrane</location>
        <topology evidence="1">Multi-pass membrane protein</topology>
    </subcellularLocation>
</comment>
<feature type="region of interest" description="Disordered" evidence="5">
    <location>
        <begin position="209"/>
        <end position="270"/>
    </location>
</feature>
<feature type="compositionally biased region" description="Polar residues" evidence="5">
    <location>
        <begin position="209"/>
        <end position="223"/>
    </location>
</feature>
<dbReference type="PANTHER" id="PTHR23112">
    <property type="entry name" value="G PROTEIN-COUPLED RECEPTOR 157-RELATED"/>
    <property type="match status" value="1"/>
</dbReference>
<evidence type="ECO:0000256" key="4">
    <source>
        <dbReference type="ARBA" id="ARBA00023136"/>
    </source>
</evidence>
<dbReference type="Gene3D" id="1.20.1070.10">
    <property type="entry name" value="Rhodopsin 7-helix transmembrane proteins"/>
    <property type="match status" value="1"/>
</dbReference>